<feature type="coiled-coil region" evidence="11">
    <location>
        <begin position="752"/>
        <end position="779"/>
    </location>
</feature>
<name>A0AAP0M7V2_9ROSI</name>
<comment type="caution">
    <text evidence="14">The sequence shown here is derived from an EMBL/GenBank/DDBJ whole genome shotgun (WGS) entry which is preliminary data.</text>
</comment>
<gene>
    <name evidence="14" type="ORF">WN944_014145</name>
</gene>
<feature type="compositionally biased region" description="Acidic residues" evidence="12">
    <location>
        <begin position="802"/>
        <end position="831"/>
    </location>
</feature>
<evidence type="ECO:0000256" key="8">
    <source>
        <dbReference type="ARBA" id="ARBA00023187"/>
    </source>
</evidence>
<protein>
    <recommendedName>
        <fullName evidence="13">CRM domain-containing protein</fullName>
    </recommendedName>
</protein>
<proteinExistence type="predicted"/>
<feature type="coiled-coil region" evidence="11">
    <location>
        <begin position="516"/>
        <end position="543"/>
    </location>
</feature>
<feature type="compositionally biased region" description="Acidic residues" evidence="12">
    <location>
        <begin position="140"/>
        <end position="153"/>
    </location>
</feature>
<evidence type="ECO:0000313" key="15">
    <source>
        <dbReference type="Proteomes" id="UP001428341"/>
    </source>
</evidence>
<dbReference type="EMBL" id="JBCGBO010000005">
    <property type="protein sequence ID" value="KAK9198958.1"/>
    <property type="molecule type" value="Genomic_DNA"/>
</dbReference>
<evidence type="ECO:0000256" key="6">
    <source>
        <dbReference type="ARBA" id="ARBA00022884"/>
    </source>
</evidence>
<dbReference type="SMART" id="SM01103">
    <property type="entry name" value="CRS1_YhbY"/>
    <property type="match status" value="3"/>
</dbReference>
<keyword evidence="3" id="KW-0934">Plastid</keyword>
<feature type="region of interest" description="Disordered" evidence="12">
    <location>
        <begin position="139"/>
        <end position="160"/>
    </location>
</feature>
<evidence type="ECO:0000256" key="12">
    <source>
        <dbReference type="SAM" id="MobiDB-lite"/>
    </source>
</evidence>
<evidence type="ECO:0000256" key="4">
    <source>
        <dbReference type="ARBA" id="ARBA00022664"/>
    </source>
</evidence>
<organism evidence="14 15">
    <name type="scientific">Citrus x changshan-huyou</name>
    <dbReference type="NCBI Taxonomy" id="2935761"/>
    <lineage>
        <taxon>Eukaryota</taxon>
        <taxon>Viridiplantae</taxon>
        <taxon>Streptophyta</taxon>
        <taxon>Embryophyta</taxon>
        <taxon>Tracheophyta</taxon>
        <taxon>Spermatophyta</taxon>
        <taxon>Magnoliopsida</taxon>
        <taxon>eudicotyledons</taxon>
        <taxon>Gunneridae</taxon>
        <taxon>Pentapetalae</taxon>
        <taxon>rosids</taxon>
        <taxon>malvids</taxon>
        <taxon>Sapindales</taxon>
        <taxon>Rutaceae</taxon>
        <taxon>Aurantioideae</taxon>
        <taxon>Citrus</taxon>
    </lineage>
</organism>
<dbReference type="PANTHER" id="PTHR31846">
    <property type="entry name" value="CRS1 / YHBY (CRM) DOMAIN-CONTAINING PROTEIN"/>
    <property type="match status" value="1"/>
</dbReference>
<feature type="region of interest" description="Disordered" evidence="12">
    <location>
        <begin position="193"/>
        <end position="216"/>
    </location>
</feature>
<keyword evidence="6 10" id="KW-0694">RNA-binding</keyword>
<evidence type="ECO:0000256" key="7">
    <source>
        <dbReference type="ARBA" id="ARBA00022946"/>
    </source>
</evidence>
<feature type="region of interest" description="Disordered" evidence="12">
    <location>
        <begin position="47"/>
        <end position="121"/>
    </location>
</feature>
<keyword evidence="2" id="KW-0150">Chloroplast</keyword>
<keyword evidence="4" id="KW-0507">mRNA processing</keyword>
<dbReference type="GO" id="GO:0009507">
    <property type="term" value="C:chloroplast"/>
    <property type="evidence" value="ECO:0007669"/>
    <property type="project" value="UniProtKB-SubCell"/>
</dbReference>
<dbReference type="Gene3D" id="3.30.110.60">
    <property type="entry name" value="YhbY-like"/>
    <property type="match status" value="3"/>
</dbReference>
<evidence type="ECO:0000256" key="9">
    <source>
        <dbReference type="ARBA" id="ARBA00023274"/>
    </source>
</evidence>
<comment type="subcellular location">
    <subcellularLocation>
        <location evidence="1">Plastid</location>
        <location evidence="1">Chloroplast</location>
    </subcellularLocation>
</comment>
<keyword evidence="8" id="KW-0508">mRNA splicing</keyword>
<evidence type="ECO:0000313" key="14">
    <source>
        <dbReference type="EMBL" id="KAK9198958.1"/>
    </source>
</evidence>
<keyword evidence="9" id="KW-0687">Ribonucleoprotein</keyword>
<dbReference type="FunFam" id="3.30.110.60:FF:000002">
    <property type="entry name" value="CRS2-associated factor 1, chloroplastic"/>
    <property type="match status" value="2"/>
</dbReference>
<dbReference type="InterPro" id="IPR035920">
    <property type="entry name" value="YhbY-like_sf"/>
</dbReference>
<feature type="compositionally biased region" description="Polar residues" evidence="12">
    <location>
        <begin position="50"/>
        <end position="65"/>
    </location>
</feature>
<dbReference type="FunFam" id="3.30.110.60:FF:000003">
    <property type="entry name" value="CRM-domain containing factor CFM3B, chloroplastic"/>
    <property type="match status" value="1"/>
</dbReference>
<keyword evidence="5" id="KW-0677">Repeat</keyword>
<dbReference type="PROSITE" id="PS51295">
    <property type="entry name" value="CRM"/>
    <property type="match status" value="3"/>
</dbReference>
<feature type="domain" description="CRM" evidence="13">
    <location>
        <begin position="224"/>
        <end position="320"/>
    </location>
</feature>
<feature type="compositionally biased region" description="Polar residues" evidence="12">
    <location>
        <begin position="72"/>
        <end position="93"/>
    </location>
</feature>
<evidence type="ECO:0000259" key="13">
    <source>
        <dbReference type="PROSITE" id="PS51295"/>
    </source>
</evidence>
<dbReference type="InterPro" id="IPR001890">
    <property type="entry name" value="RNA-binding_CRM"/>
</dbReference>
<dbReference type="PANTHER" id="PTHR31846:SF4">
    <property type="entry name" value="CRS1 _ YHBY (CRM) DOMAIN-CONTAINING PROTEIN"/>
    <property type="match status" value="1"/>
</dbReference>
<evidence type="ECO:0000256" key="3">
    <source>
        <dbReference type="ARBA" id="ARBA00022640"/>
    </source>
</evidence>
<dbReference type="GO" id="GO:0003729">
    <property type="term" value="F:mRNA binding"/>
    <property type="evidence" value="ECO:0007669"/>
    <property type="project" value="InterPro"/>
</dbReference>
<feature type="domain" description="CRM" evidence="13">
    <location>
        <begin position="632"/>
        <end position="732"/>
    </location>
</feature>
<dbReference type="SUPFAM" id="SSF75471">
    <property type="entry name" value="YhbY-like"/>
    <property type="match status" value="3"/>
</dbReference>
<feature type="domain" description="CRM" evidence="13">
    <location>
        <begin position="421"/>
        <end position="518"/>
    </location>
</feature>
<dbReference type="AlphaFoldDB" id="A0AAP0M7V2"/>
<evidence type="ECO:0000256" key="5">
    <source>
        <dbReference type="ARBA" id="ARBA00022737"/>
    </source>
</evidence>
<accession>A0AAP0M7V2</accession>
<dbReference type="Pfam" id="PF01985">
    <property type="entry name" value="CRS1_YhbY"/>
    <property type="match status" value="3"/>
</dbReference>
<reference evidence="14 15" key="1">
    <citation type="submission" date="2024-05" db="EMBL/GenBank/DDBJ databases">
        <title>Haplotype-resolved chromosome-level genome assembly of Huyou (Citrus changshanensis).</title>
        <authorList>
            <person name="Miao C."/>
            <person name="Chen W."/>
            <person name="Wu Y."/>
            <person name="Wang L."/>
            <person name="Zhao S."/>
            <person name="Grierson D."/>
            <person name="Xu C."/>
            <person name="Chen K."/>
        </authorList>
    </citation>
    <scope>NUCLEOTIDE SEQUENCE [LARGE SCALE GENOMIC DNA]</scope>
    <source>
        <strain evidence="14">01-14</strain>
        <tissue evidence="14">Leaf</tissue>
    </source>
</reference>
<dbReference type="GO" id="GO:1990904">
    <property type="term" value="C:ribonucleoprotein complex"/>
    <property type="evidence" value="ECO:0007669"/>
    <property type="project" value="UniProtKB-KW"/>
</dbReference>
<evidence type="ECO:0000256" key="1">
    <source>
        <dbReference type="ARBA" id="ARBA00004229"/>
    </source>
</evidence>
<dbReference type="GO" id="GO:0000373">
    <property type="term" value="P:Group II intron splicing"/>
    <property type="evidence" value="ECO:0007669"/>
    <property type="project" value="UniProtKB-ARBA"/>
</dbReference>
<feature type="compositionally biased region" description="Polar residues" evidence="12">
    <location>
        <begin position="339"/>
        <end position="348"/>
    </location>
</feature>
<feature type="region of interest" description="Disordered" evidence="12">
    <location>
        <begin position="800"/>
        <end position="837"/>
    </location>
</feature>
<dbReference type="Proteomes" id="UP001428341">
    <property type="component" value="Unassembled WGS sequence"/>
</dbReference>
<keyword evidence="15" id="KW-1185">Reference proteome</keyword>
<dbReference type="InterPro" id="IPR045278">
    <property type="entry name" value="CRS1/CFM2/CFM3"/>
</dbReference>
<feature type="compositionally biased region" description="Basic and acidic residues" evidence="12">
    <location>
        <begin position="94"/>
        <end position="107"/>
    </location>
</feature>
<evidence type="ECO:0000256" key="11">
    <source>
        <dbReference type="SAM" id="Coils"/>
    </source>
</evidence>
<feature type="region of interest" description="Disordered" evidence="12">
    <location>
        <begin position="313"/>
        <end position="354"/>
    </location>
</feature>
<keyword evidence="7" id="KW-0809">Transit peptide</keyword>
<evidence type="ECO:0000256" key="10">
    <source>
        <dbReference type="PROSITE-ProRule" id="PRU00626"/>
    </source>
</evidence>
<sequence length="837" mass="95074">MALTTSKLTELPFRNSLTLTSHSTPSLNHLLFSSSSRKTPSFQLLKPFSSLRTNQNPRTDSQNQKFPKPRFPSTSAPWLNNWSRPKPPSTENVNKSDGRNQIDEKQTAPDSYPRYSDSDNKGRNAIERIVLRLRNLGLGSDDEEEGEEEEDDINGAATGEERLEDLLRREWVRPNTVLREVEGEEDDSLLPWEREEEENLRAGGEKPAGETRRRRMKAPTLAELTIEDEELRRLRRNGMYLRERINVPKAGLTQDVMRKIHDKWRKDELVRLKFHEVLATDMKTAHEIVERRTGGLVIWRAGSVMVVYQGSNYAGPSSKPQPLDGDGDGDGDTLFVPHVSSTDGSTARSVDEKSEVPVRILDHSKPMTEEEAECNSLLDSLGPRFQEWWGTGILPVDADLLPPKVDGYKTPFRLLPTGMRSRLTNAEMTDLRRLARSLPCHFALGRNRNHQGLAVAILKLWEKSLVAKIAVKRGIQNTNNKLMAEELKSLTGGTLLQRNKFYIVLYRGKDFLPPNVASALAEREQCAKQIQDVEEKVRSKTLEATPSGETEGQAPAGTLAEFYEAQKRWGREVSAEEREKMVEEASKAKHARLVKRIEHKLAVSQAKKLRAERLLAKIEASMVPSGPDYDQETITDEERAMFRRVGLRMKAFLPLGIRGVFDGVVENMHLHWKYRELVKLITKQKTLAYVEDTARLLEYESGGILIAIERVPKGFALIFYRGKNYRRPISLRPRNLLTKAKALKRSVAMQRHEALSQHISDLENTIEQMKKEIGVFKDEEDGNIRCSGDLKQFDHVSVLPQNEDDDYVSDEDFDSEADEDSELSSFESDDNDLSKNG</sequence>
<dbReference type="GO" id="GO:0006397">
    <property type="term" value="P:mRNA processing"/>
    <property type="evidence" value="ECO:0007669"/>
    <property type="project" value="UniProtKB-KW"/>
</dbReference>
<feature type="compositionally biased region" description="Basic and acidic residues" evidence="12">
    <location>
        <begin position="199"/>
        <end position="211"/>
    </location>
</feature>
<evidence type="ECO:0000256" key="2">
    <source>
        <dbReference type="ARBA" id="ARBA00022528"/>
    </source>
</evidence>
<keyword evidence="11" id="KW-0175">Coiled coil</keyword>